<name>A0A556QJ61_9BACT</name>
<organism evidence="1 2">
    <name type="scientific">Rariglobus hedericola</name>
    <dbReference type="NCBI Taxonomy" id="2597822"/>
    <lineage>
        <taxon>Bacteria</taxon>
        <taxon>Pseudomonadati</taxon>
        <taxon>Verrucomicrobiota</taxon>
        <taxon>Opitutia</taxon>
        <taxon>Opitutales</taxon>
        <taxon>Opitutaceae</taxon>
        <taxon>Rariglobus</taxon>
    </lineage>
</organism>
<sequence>MTGDTLKAALYLEAVLPALAELSAQDASLRSAAAGSRPFAITLAVRGHSRRRLAFATDGAITTSTTPQPGDLSLWFPSAGQFLRTVSNRSALALPGGGWTQLTQLRRFSTAGARLDTLLQTRADAHLALHAWGSLLVALAAAASWLRHHPDGPATHARLGTGTVVFECPVLPAPLWLDLATLNSGTGTPASPVTVRIAFGDLATLMAELDNQLDAPAALGLGTLRITGYLPLAENLSLVMLKAGNLLRP</sequence>
<protein>
    <recommendedName>
        <fullName evidence="3">SCP2 domain-containing protein</fullName>
    </recommendedName>
</protein>
<reference evidence="1 2" key="1">
    <citation type="submission" date="2019-07" db="EMBL/GenBank/DDBJ databases">
        <title>Description of 53C-WASEF.</title>
        <authorList>
            <person name="Pitt A."/>
            <person name="Hahn M.W."/>
        </authorList>
    </citation>
    <scope>NUCLEOTIDE SEQUENCE [LARGE SCALE GENOMIC DNA]</scope>
    <source>
        <strain evidence="1 2">53C-WASEF</strain>
    </source>
</reference>
<keyword evidence="2" id="KW-1185">Reference proteome</keyword>
<comment type="caution">
    <text evidence="1">The sequence shown here is derived from an EMBL/GenBank/DDBJ whole genome shotgun (WGS) entry which is preliminary data.</text>
</comment>
<gene>
    <name evidence="1" type="ORF">FPL22_11175</name>
</gene>
<evidence type="ECO:0000313" key="1">
    <source>
        <dbReference type="EMBL" id="TSJ76680.1"/>
    </source>
</evidence>
<dbReference type="RefSeq" id="WP_144230437.1">
    <property type="nucleotide sequence ID" value="NZ_CBCRVV010000014.1"/>
</dbReference>
<proteinExistence type="predicted"/>
<dbReference type="OrthoDB" id="200371at2"/>
<dbReference type="EMBL" id="VMBG01000002">
    <property type="protein sequence ID" value="TSJ76680.1"/>
    <property type="molecule type" value="Genomic_DNA"/>
</dbReference>
<dbReference type="AlphaFoldDB" id="A0A556QJ61"/>
<evidence type="ECO:0000313" key="2">
    <source>
        <dbReference type="Proteomes" id="UP000315648"/>
    </source>
</evidence>
<dbReference type="Proteomes" id="UP000315648">
    <property type="component" value="Unassembled WGS sequence"/>
</dbReference>
<evidence type="ECO:0008006" key="3">
    <source>
        <dbReference type="Google" id="ProtNLM"/>
    </source>
</evidence>
<accession>A0A556QJ61</accession>